<dbReference type="EC" id="6.3.2.25" evidence="11"/>
<evidence type="ECO:0000256" key="2">
    <source>
        <dbReference type="ARBA" id="ARBA00001958"/>
    </source>
</evidence>
<dbReference type="Pfam" id="PF03133">
    <property type="entry name" value="TTL"/>
    <property type="match status" value="1"/>
</dbReference>
<evidence type="ECO:0000256" key="7">
    <source>
        <dbReference type="ARBA" id="ARBA00022840"/>
    </source>
</evidence>
<evidence type="ECO:0000256" key="3">
    <source>
        <dbReference type="ARBA" id="ARBA00006820"/>
    </source>
</evidence>
<evidence type="ECO:0000256" key="1">
    <source>
        <dbReference type="ARBA" id="ARBA00001946"/>
    </source>
</evidence>
<dbReference type="PANTHER" id="PTHR46570">
    <property type="entry name" value="TUBULIN--TYROSINE LIGASE"/>
    <property type="match status" value="1"/>
</dbReference>
<dbReference type="GO" id="GO:0005524">
    <property type="term" value="F:ATP binding"/>
    <property type="evidence" value="ECO:0007669"/>
    <property type="project" value="UniProtKB-KW"/>
</dbReference>
<comment type="similarity">
    <text evidence="3">Belongs to the tubulin--tyrosine ligase family.</text>
</comment>
<evidence type="ECO:0000256" key="12">
    <source>
        <dbReference type="ARBA" id="ARBA00041021"/>
    </source>
</evidence>
<dbReference type="Gene3D" id="3.30.470.20">
    <property type="entry name" value="ATP-grasp fold, B domain"/>
    <property type="match status" value="1"/>
</dbReference>
<evidence type="ECO:0000256" key="8">
    <source>
        <dbReference type="ARBA" id="ARBA00022842"/>
    </source>
</evidence>
<dbReference type="GO" id="GO:0000226">
    <property type="term" value="P:microtubule cytoskeleton organization"/>
    <property type="evidence" value="ECO:0007669"/>
    <property type="project" value="TreeGrafter"/>
</dbReference>
<accession>A0A7S4VSW8</accession>
<keyword evidence="6" id="KW-0547">Nucleotide-binding</keyword>
<evidence type="ECO:0000256" key="10">
    <source>
        <dbReference type="ARBA" id="ARBA00037791"/>
    </source>
</evidence>
<dbReference type="GO" id="GO:0005876">
    <property type="term" value="C:spindle microtubule"/>
    <property type="evidence" value="ECO:0007669"/>
    <property type="project" value="TreeGrafter"/>
</dbReference>
<evidence type="ECO:0000256" key="13">
    <source>
        <dbReference type="ARBA" id="ARBA00047950"/>
    </source>
</evidence>
<dbReference type="EMBL" id="HBNR01085855">
    <property type="protein sequence ID" value="CAE4663702.1"/>
    <property type="molecule type" value="Transcribed_RNA"/>
</dbReference>
<keyword evidence="8" id="KW-0460">Magnesium</keyword>
<name>A0A7S4VSW8_9DINO</name>
<evidence type="ECO:0000256" key="9">
    <source>
        <dbReference type="ARBA" id="ARBA00022958"/>
    </source>
</evidence>
<evidence type="ECO:0000256" key="14">
    <source>
        <dbReference type="SAM" id="MobiDB-lite"/>
    </source>
</evidence>
<sequence>MLEHQRSMVLAESEACEASAVQISATLPRCGHAACRALAGAPRRYHANVAWALPKCLNARGLRMGKAGELALVSAWRPPRGPPNKRPQPGDVDQGRRGILEICRTGAAGCLSDKKRMAAFLEAVGAAVWAPTTARSPSELEDGGPLADAGSENALWFLKHARVDNNAGVTVHLGRAACRGAWLSLPEGEREDYVAQREVADVLLDAEGRKLTLRVYVLCTVVAATSVDNAAANATRVQALARREFVCRAHPLPYDASDPDPARHVHSTLGKFKAVDCMFGSNWTPSDSLWPEVRRMLTACFAPFLPSLARSELPEGNGAKAVSFTLLGVDVLVDAKLRPWLIEINEGPALAPVLKNELATASREAVVNDVLTATLDPILAAGCVEAAAGPGCGAWETLAEWSGAASDTG</sequence>
<evidence type="ECO:0000313" key="15">
    <source>
        <dbReference type="EMBL" id="CAE4663702.1"/>
    </source>
</evidence>
<comment type="subunit">
    <text evidence="4">Monomer.</text>
</comment>
<evidence type="ECO:0000256" key="11">
    <source>
        <dbReference type="ARBA" id="ARBA00038960"/>
    </source>
</evidence>
<dbReference type="PANTHER" id="PTHR46570:SF1">
    <property type="entry name" value="TUBULIN--TYROSINE LIGASE"/>
    <property type="match status" value="1"/>
</dbReference>
<evidence type="ECO:0000256" key="4">
    <source>
        <dbReference type="ARBA" id="ARBA00011245"/>
    </source>
</evidence>
<keyword evidence="5" id="KW-0436">Ligase</keyword>
<reference evidence="15" key="1">
    <citation type="submission" date="2021-01" db="EMBL/GenBank/DDBJ databases">
        <authorList>
            <person name="Corre E."/>
            <person name="Pelletier E."/>
            <person name="Niang G."/>
            <person name="Scheremetjew M."/>
            <person name="Finn R."/>
            <person name="Kale V."/>
            <person name="Holt S."/>
            <person name="Cochrane G."/>
            <person name="Meng A."/>
            <person name="Brown T."/>
            <person name="Cohen L."/>
        </authorList>
    </citation>
    <scope>NUCLEOTIDE SEQUENCE</scope>
    <source>
        <strain evidence="15">CCMP3105</strain>
    </source>
</reference>
<dbReference type="GO" id="GO:0004835">
    <property type="term" value="F:tubulin-tyrosine ligase activity"/>
    <property type="evidence" value="ECO:0007669"/>
    <property type="project" value="UniProtKB-EC"/>
</dbReference>
<dbReference type="InterPro" id="IPR052492">
    <property type="entry name" value="Tubulin-tyrosine_ligase"/>
</dbReference>
<proteinExistence type="inferred from homology"/>
<keyword evidence="9" id="KW-0630">Potassium</keyword>
<keyword evidence="7" id="KW-0067">ATP-binding</keyword>
<dbReference type="InterPro" id="IPR004344">
    <property type="entry name" value="TTL/TTLL_fam"/>
</dbReference>
<gene>
    <name evidence="15" type="ORF">AMON00008_LOCUS61506</name>
</gene>
<comment type="function">
    <text evidence="10">Catalyzes the post-translational addition of a tyrosine to the C-terminal end of detyrosinated alpha-tubulin.</text>
</comment>
<feature type="region of interest" description="Disordered" evidence="14">
    <location>
        <begin position="75"/>
        <end position="95"/>
    </location>
</feature>
<protein>
    <recommendedName>
        <fullName evidence="12">Tubulin--tyrosine ligase</fullName>
        <ecNumber evidence="11">6.3.2.25</ecNumber>
    </recommendedName>
</protein>
<organism evidence="15">
    <name type="scientific">Alexandrium monilatum</name>
    <dbReference type="NCBI Taxonomy" id="311494"/>
    <lineage>
        <taxon>Eukaryota</taxon>
        <taxon>Sar</taxon>
        <taxon>Alveolata</taxon>
        <taxon>Dinophyceae</taxon>
        <taxon>Gonyaulacales</taxon>
        <taxon>Pyrocystaceae</taxon>
        <taxon>Alexandrium</taxon>
    </lineage>
</organism>
<evidence type="ECO:0000256" key="6">
    <source>
        <dbReference type="ARBA" id="ARBA00022741"/>
    </source>
</evidence>
<evidence type="ECO:0000256" key="5">
    <source>
        <dbReference type="ARBA" id="ARBA00022598"/>
    </source>
</evidence>
<comment type="cofactor">
    <cofactor evidence="1">
        <name>Mg(2+)</name>
        <dbReference type="ChEBI" id="CHEBI:18420"/>
    </cofactor>
</comment>
<dbReference type="AlphaFoldDB" id="A0A7S4VSW8"/>
<comment type="catalytic activity">
    <reaction evidence="13">
        <text>C-terminal L-alpha-aminoacyl-L-glutamyl-L-glutamyl-[tubulin] + L-tyrosine + ATP = C-terminal L-alpha-aminoacyl-L-glutamyl-L-glutamyl-L-tyrosyl-[tubulin] + ADP + phosphate + H(+)</text>
        <dbReference type="Rhea" id="RHEA:17605"/>
        <dbReference type="Rhea" id="RHEA-COMP:16434"/>
        <dbReference type="Rhea" id="RHEA-COMP:16435"/>
        <dbReference type="ChEBI" id="CHEBI:15378"/>
        <dbReference type="ChEBI" id="CHEBI:30616"/>
        <dbReference type="ChEBI" id="CHEBI:43474"/>
        <dbReference type="ChEBI" id="CHEBI:58315"/>
        <dbReference type="ChEBI" id="CHEBI:149554"/>
        <dbReference type="ChEBI" id="CHEBI:149555"/>
        <dbReference type="ChEBI" id="CHEBI:456216"/>
        <dbReference type="EC" id="6.3.2.25"/>
    </reaction>
</comment>
<comment type="cofactor">
    <cofactor evidence="2">
        <name>K(+)</name>
        <dbReference type="ChEBI" id="CHEBI:29103"/>
    </cofactor>
</comment>